<dbReference type="SUPFAM" id="SSF57667">
    <property type="entry name" value="beta-beta-alpha zinc fingers"/>
    <property type="match status" value="1"/>
</dbReference>
<dbReference type="Pfam" id="PF00096">
    <property type="entry name" value="zf-C2H2"/>
    <property type="match status" value="1"/>
</dbReference>
<name>A0A6C0JPC6_9ZZZZ</name>
<reference evidence="3" key="1">
    <citation type="journal article" date="2020" name="Nature">
        <title>Giant virus diversity and host interactions through global metagenomics.</title>
        <authorList>
            <person name="Schulz F."/>
            <person name="Roux S."/>
            <person name="Paez-Espino D."/>
            <person name="Jungbluth S."/>
            <person name="Walsh D.A."/>
            <person name="Denef V.J."/>
            <person name="McMahon K.D."/>
            <person name="Konstantinidis K.T."/>
            <person name="Eloe-Fadrosh E.A."/>
            <person name="Kyrpides N.C."/>
            <person name="Woyke T."/>
        </authorList>
    </citation>
    <scope>NUCLEOTIDE SEQUENCE</scope>
    <source>
        <strain evidence="3">GVMAG-S-1038524-41</strain>
    </source>
</reference>
<dbReference type="PROSITE" id="PS50157">
    <property type="entry name" value="ZINC_FINGER_C2H2_2"/>
    <property type="match status" value="1"/>
</dbReference>
<accession>A0A6C0JPC6</accession>
<evidence type="ECO:0000313" key="3">
    <source>
        <dbReference type="EMBL" id="QHU06731.1"/>
    </source>
</evidence>
<dbReference type="InterPro" id="IPR036236">
    <property type="entry name" value="Znf_C2H2_sf"/>
</dbReference>
<keyword evidence="1" id="KW-0175">Coiled coil</keyword>
<dbReference type="EMBL" id="MN740667">
    <property type="protein sequence ID" value="QHU06731.1"/>
    <property type="molecule type" value="Genomic_DNA"/>
</dbReference>
<organism evidence="3">
    <name type="scientific">viral metagenome</name>
    <dbReference type="NCBI Taxonomy" id="1070528"/>
    <lineage>
        <taxon>unclassified sequences</taxon>
        <taxon>metagenomes</taxon>
        <taxon>organismal metagenomes</taxon>
    </lineage>
</organism>
<protein>
    <recommendedName>
        <fullName evidence="2">C2H2-type domain-containing protein</fullName>
    </recommendedName>
</protein>
<proteinExistence type="predicted"/>
<dbReference type="AlphaFoldDB" id="A0A6C0JPC6"/>
<dbReference type="Gene3D" id="3.30.160.60">
    <property type="entry name" value="Classic Zinc Finger"/>
    <property type="match status" value="1"/>
</dbReference>
<feature type="domain" description="C2H2-type" evidence="2">
    <location>
        <begin position="38"/>
        <end position="65"/>
    </location>
</feature>
<evidence type="ECO:0000259" key="2">
    <source>
        <dbReference type="PROSITE" id="PS50157"/>
    </source>
</evidence>
<feature type="coiled-coil region" evidence="1">
    <location>
        <begin position="66"/>
        <end position="114"/>
    </location>
</feature>
<sequence length="274" mass="32235">MECQFCHNVFSNKQNLNSHQKKARYCLKIQGVEVPKKYECKGCNKTFEISANFERHKKTCKNPNKIQEYKDIIKQMNKDMTKLHETIKVLQKENEMLREDKKDLQESYTELSLTAVKRPVNNTKNIQINNFIQKMEQLRIEDIEESVPMLTLDHHVKGPEGYAEYALEFPFKDKIVCVDVNRNKIKYKDGEGNVIEDVGFQKMMIKLCESLKDRSFNLCQEHYEKLSDQFTEKELDEYNCMNTALAISRYANGRENDFCNKMIKLISKGSTINK</sequence>
<evidence type="ECO:0000256" key="1">
    <source>
        <dbReference type="SAM" id="Coils"/>
    </source>
</evidence>
<dbReference type="InterPro" id="IPR013087">
    <property type="entry name" value="Znf_C2H2_type"/>
</dbReference>